<organism evidence="2">
    <name type="scientific">viral metagenome</name>
    <dbReference type="NCBI Taxonomy" id="1070528"/>
    <lineage>
        <taxon>unclassified sequences</taxon>
        <taxon>metagenomes</taxon>
        <taxon>organismal metagenomes</taxon>
    </lineage>
</organism>
<name>A0A6C0LGD0_9ZZZZ</name>
<dbReference type="EMBL" id="MN740503">
    <property type="protein sequence ID" value="QHU30046.1"/>
    <property type="molecule type" value="Genomic_DNA"/>
</dbReference>
<protein>
    <submittedName>
        <fullName evidence="2">Uncharacterized protein</fullName>
    </submittedName>
</protein>
<reference evidence="2" key="1">
    <citation type="journal article" date="2020" name="Nature">
        <title>Giant virus diversity and host interactions through global metagenomics.</title>
        <authorList>
            <person name="Schulz F."/>
            <person name="Roux S."/>
            <person name="Paez-Espino D."/>
            <person name="Jungbluth S."/>
            <person name="Walsh D.A."/>
            <person name="Denef V.J."/>
            <person name="McMahon K.D."/>
            <person name="Konstantinidis K.T."/>
            <person name="Eloe-Fadrosh E.A."/>
            <person name="Kyrpides N.C."/>
            <person name="Woyke T."/>
        </authorList>
    </citation>
    <scope>NUCLEOTIDE SEQUENCE</scope>
    <source>
        <strain evidence="2">GVMAG-M-3300027833-11</strain>
    </source>
</reference>
<accession>A0A6C0LGD0</accession>
<proteinExistence type="predicted"/>
<feature type="region of interest" description="Disordered" evidence="1">
    <location>
        <begin position="1"/>
        <end position="106"/>
    </location>
</feature>
<evidence type="ECO:0000313" key="2">
    <source>
        <dbReference type="EMBL" id="QHU30046.1"/>
    </source>
</evidence>
<dbReference type="AlphaFoldDB" id="A0A6C0LGD0"/>
<feature type="compositionally biased region" description="Basic residues" evidence="1">
    <location>
        <begin position="34"/>
        <end position="97"/>
    </location>
</feature>
<feature type="region of interest" description="Disordered" evidence="1">
    <location>
        <begin position="125"/>
        <end position="149"/>
    </location>
</feature>
<evidence type="ECO:0000256" key="1">
    <source>
        <dbReference type="SAM" id="MobiDB-lite"/>
    </source>
</evidence>
<sequence>MSQLLDQVKKAMPSMTDNGKGASHATTSDQSGAGRRRRGTRSRKHHKKSAKKHHKKSAKKHHKKSAKKHHKKSGKKHHKKSGNKHHKKSGKKHRARRGGSMVSTAALPFGLLAIQKFFQTRKGRKDLKRMNKSVRKTARRTSRRIRRAI</sequence>